<dbReference type="AlphaFoldDB" id="A0A1G8M4D6"/>
<gene>
    <name evidence="9" type="ORF">SAMN04488540_102263</name>
</gene>
<evidence type="ECO:0000256" key="6">
    <source>
        <dbReference type="ARBA" id="ARBA00023136"/>
    </source>
</evidence>
<feature type="domain" description="Glycine transporter" evidence="8">
    <location>
        <begin position="100"/>
        <end position="171"/>
    </location>
</feature>
<keyword evidence="10" id="KW-1185">Reference proteome</keyword>
<keyword evidence="5 7" id="KW-1133">Transmembrane helix</keyword>
<dbReference type="PANTHER" id="PTHR30506">
    <property type="entry name" value="INNER MEMBRANE PROTEIN"/>
    <property type="match status" value="1"/>
</dbReference>
<feature type="transmembrane region" description="Helical" evidence="7">
    <location>
        <begin position="12"/>
        <end position="31"/>
    </location>
</feature>
<evidence type="ECO:0000259" key="8">
    <source>
        <dbReference type="Pfam" id="PF03458"/>
    </source>
</evidence>
<reference evidence="10" key="1">
    <citation type="submission" date="2016-10" db="EMBL/GenBank/DDBJ databases">
        <authorList>
            <person name="Varghese N."/>
            <person name="Submissions S."/>
        </authorList>
    </citation>
    <scope>NUCLEOTIDE SEQUENCE [LARGE SCALE GENOMIC DNA]</scope>
    <source>
        <strain evidence="10">DSM 23317</strain>
    </source>
</reference>
<organism evidence="9 10">
    <name type="scientific">Ferrimonas sediminum</name>
    <dbReference type="NCBI Taxonomy" id="718193"/>
    <lineage>
        <taxon>Bacteria</taxon>
        <taxon>Pseudomonadati</taxon>
        <taxon>Pseudomonadota</taxon>
        <taxon>Gammaproteobacteria</taxon>
        <taxon>Alteromonadales</taxon>
        <taxon>Ferrimonadaceae</taxon>
        <taxon>Ferrimonas</taxon>
    </lineage>
</organism>
<evidence type="ECO:0000256" key="4">
    <source>
        <dbReference type="ARBA" id="ARBA00022692"/>
    </source>
</evidence>
<dbReference type="GO" id="GO:0005886">
    <property type="term" value="C:plasma membrane"/>
    <property type="evidence" value="ECO:0007669"/>
    <property type="project" value="UniProtKB-SubCell"/>
</dbReference>
<evidence type="ECO:0000256" key="7">
    <source>
        <dbReference type="SAM" id="Phobius"/>
    </source>
</evidence>
<evidence type="ECO:0000256" key="2">
    <source>
        <dbReference type="ARBA" id="ARBA00008193"/>
    </source>
</evidence>
<feature type="transmembrane region" description="Helical" evidence="7">
    <location>
        <begin position="64"/>
        <end position="87"/>
    </location>
</feature>
<feature type="transmembrane region" description="Helical" evidence="7">
    <location>
        <begin position="157"/>
        <end position="175"/>
    </location>
</feature>
<evidence type="ECO:0000313" key="10">
    <source>
        <dbReference type="Proteomes" id="UP000199527"/>
    </source>
</evidence>
<keyword evidence="4 7" id="KW-0812">Transmembrane</keyword>
<dbReference type="Proteomes" id="UP000199527">
    <property type="component" value="Unassembled WGS sequence"/>
</dbReference>
<keyword evidence="3" id="KW-1003">Cell membrane</keyword>
<sequence length="215" mass="23170">MEQTTTVTEFVYYADMFGTAVFAISGALAAGRLRMDPFGVTVLAAVTAIGGGTIRDTILGAQPVFWITDTTYIWVVLLTALMVMLLVRCPRRLSGKWFQLADAFGLALFTVIGAQKALAYGASPLIAVMMGVMTGVVGGMIRDVLCREIPLVLRKEIYATASIVGGILYTISLEYQVAQVPAMIIAMVGALAIRVSAIYWRLSLPAFELNGDHHD</sequence>
<feature type="domain" description="Glycine transporter" evidence="8">
    <location>
        <begin position="13"/>
        <end position="87"/>
    </location>
</feature>
<comment type="similarity">
    <text evidence="2">Belongs to the UPF0126 family.</text>
</comment>
<evidence type="ECO:0000256" key="1">
    <source>
        <dbReference type="ARBA" id="ARBA00004651"/>
    </source>
</evidence>
<evidence type="ECO:0000256" key="5">
    <source>
        <dbReference type="ARBA" id="ARBA00022989"/>
    </source>
</evidence>
<dbReference type="EMBL" id="FNEM01000002">
    <property type="protein sequence ID" value="SDI62809.1"/>
    <property type="molecule type" value="Genomic_DNA"/>
</dbReference>
<evidence type="ECO:0000313" key="9">
    <source>
        <dbReference type="EMBL" id="SDI62809.1"/>
    </source>
</evidence>
<feature type="transmembrane region" description="Helical" evidence="7">
    <location>
        <begin position="181"/>
        <end position="200"/>
    </location>
</feature>
<dbReference type="OrthoDB" id="9791874at2"/>
<accession>A0A1G8M4D6</accession>
<dbReference type="InterPro" id="IPR005115">
    <property type="entry name" value="Gly_transporter"/>
</dbReference>
<dbReference type="Pfam" id="PF03458">
    <property type="entry name" value="Gly_transporter"/>
    <property type="match status" value="2"/>
</dbReference>
<evidence type="ECO:0000256" key="3">
    <source>
        <dbReference type="ARBA" id="ARBA00022475"/>
    </source>
</evidence>
<proteinExistence type="inferred from homology"/>
<dbReference type="PANTHER" id="PTHR30506:SF3">
    <property type="entry name" value="UPF0126 INNER MEMBRANE PROTEIN YADS-RELATED"/>
    <property type="match status" value="1"/>
</dbReference>
<name>A0A1G8M4D6_9GAMM</name>
<keyword evidence="6 7" id="KW-0472">Membrane</keyword>
<comment type="subcellular location">
    <subcellularLocation>
        <location evidence="1">Cell membrane</location>
        <topology evidence="1">Multi-pass membrane protein</topology>
    </subcellularLocation>
</comment>
<protein>
    <submittedName>
        <fullName evidence="9">Uncharacterized membrane protein YeiH</fullName>
    </submittedName>
</protein>
<feature type="transmembrane region" description="Helical" evidence="7">
    <location>
        <begin position="38"/>
        <end position="58"/>
    </location>
</feature>
<feature type="transmembrane region" description="Helical" evidence="7">
    <location>
        <begin position="125"/>
        <end position="145"/>
    </location>
</feature>